<dbReference type="RefSeq" id="WP_407029634.1">
    <property type="nucleotide sequence ID" value="NZ_JAQGEF010000001.1"/>
</dbReference>
<organism evidence="1 2">
    <name type="scientific">Polluticaenibacter yanchengensis</name>
    <dbReference type="NCBI Taxonomy" id="3014562"/>
    <lineage>
        <taxon>Bacteria</taxon>
        <taxon>Pseudomonadati</taxon>
        <taxon>Bacteroidota</taxon>
        <taxon>Chitinophagia</taxon>
        <taxon>Chitinophagales</taxon>
        <taxon>Chitinophagaceae</taxon>
        <taxon>Polluticaenibacter</taxon>
    </lineage>
</organism>
<keyword evidence="2" id="KW-1185">Reference proteome</keyword>
<comment type="caution">
    <text evidence="1">The sequence shown here is derived from an EMBL/GenBank/DDBJ whole genome shotgun (WGS) entry which is preliminary data.</text>
</comment>
<evidence type="ECO:0000313" key="1">
    <source>
        <dbReference type="EMBL" id="MDA3613302.1"/>
    </source>
</evidence>
<dbReference type="EMBL" id="JAQGEF010000001">
    <property type="protein sequence ID" value="MDA3613302.1"/>
    <property type="molecule type" value="Genomic_DNA"/>
</dbReference>
<evidence type="ECO:0000313" key="2">
    <source>
        <dbReference type="Proteomes" id="UP001210231"/>
    </source>
</evidence>
<reference evidence="1 2" key="1">
    <citation type="submission" date="2022-12" db="EMBL/GenBank/DDBJ databases">
        <title>Chitinophagaceae gen. sp. nov., a new member of the family Chitinophagaceae, isolated from soil in a chemical factory.</title>
        <authorList>
            <person name="Ke Z."/>
        </authorList>
    </citation>
    <scope>NUCLEOTIDE SEQUENCE [LARGE SCALE GENOMIC DNA]</scope>
    <source>
        <strain evidence="1 2">LY-5</strain>
    </source>
</reference>
<proteinExistence type="predicted"/>
<name>A0ABT4UG53_9BACT</name>
<sequence>MDKSNQLKNKLEKGRQQILKKTRKCLIAGCNNNAILSHVLQQKPILKDISDITNRFYSIKNRSIFNMKENDLFEIKKLGINDCYKFPGFCSQHDNNLFKLIENHPIDLHNIKSLQLFSYRTVCLELRNKEIYLELVKHKMKIYEEIFPNKINYLESNPAELAIKDLTFYKKEFEVDLNNNSSSKFNLEIIELPLKRICFSSTLSIDDKNNPHTFEYDQYGEERTEPLSTSILNYFPYDDKSYLIIATHKKYYCNWTNELIKELKNKSNVDKILSDLLTYRLELWGISPEIFENIPLNKIEKFKSESHSNWNNYKYKITSDFNLFD</sequence>
<protein>
    <submittedName>
        <fullName evidence="1">Uncharacterized protein</fullName>
    </submittedName>
</protein>
<gene>
    <name evidence="1" type="ORF">O3P16_00670</name>
</gene>
<accession>A0ABT4UG53</accession>
<dbReference type="Proteomes" id="UP001210231">
    <property type="component" value="Unassembled WGS sequence"/>
</dbReference>